<reference evidence="4 5" key="1">
    <citation type="journal article" date="2011" name="Proc. Natl. Acad. Sci. U.S.A.">
        <title>Genome and transcriptome analyses of the mountain pine beetle-fungal symbiont Grosmannia clavigera, a lodgepole pine pathogen.</title>
        <authorList>
            <person name="DiGuistini S."/>
            <person name="Wang Y."/>
            <person name="Liao N.Y."/>
            <person name="Taylor G."/>
            <person name="Tanguay P."/>
            <person name="Feau N."/>
            <person name="Henrissat B."/>
            <person name="Chan S.K."/>
            <person name="Hesse-Orce U."/>
            <person name="Alamouti S.M."/>
            <person name="Tsui C.K.M."/>
            <person name="Docking R.T."/>
            <person name="Levasseur A."/>
            <person name="Haridas S."/>
            <person name="Robertson G."/>
            <person name="Birol I."/>
            <person name="Holt R.A."/>
            <person name="Marra M.A."/>
            <person name="Hamelin R.C."/>
            <person name="Hirst M."/>
            <person name="Jones S.J.M."/>
            <person name="Bohlmann J."/>
            <person name="Breuil C."/>
        </authorList>
    </citation>
    <scope>NUCLEOTIDE SEQUENCE [LARGE SCALE GENOMIC DNA]</scope>
    <source>
        <strain evidence="5">kw1407 / UAMH 11150</strain>
    </source>
</reference>
<dbReference type="Proteomes" id="UP000007796">
    <property type="component" value="Unassembled WGS sequence"/>
</dbReference>
<keyword evidence="5" id="KW-1185">Reference proteome</keyword>
<evidence type="ECO:0000256" key="2">
    <source>
        <dbReference type="SAM" id="MobiDB-lite"/>
    </source>
</evidence>
<sequence>MDVDPPSPPHTRIAAAIAGGMILPQGVVANAPYVGHAPAAPSIVVPLAGSSVLRGWGQPQSRVEVLTTGPDAAAHAFRAVQKQREQAQEVRRKQMAARGDDDSAMGALTAALTYRNVSGSMSMRPSMLNAAIMGLSAEQLHQVTGSRPQTAQHNTHSWTYEKRRVAQPVLDFMYLGPSSVARDRDFLRRAGITMLLATRDSRMAEARLLSVGRTACELGIAVHYVDVFEDRRGELIRALPGVVRTINEHMMQQFQQAGSDNGAGAGRVLVFCETGNERSAAVVAAYILTVYGVSLIEALQFVNACRFCTSFDEDTKGMLLNYCEILQAQRDVGCSNDGGAADADIDCSSQPPAETRSFPSRDRSLVPIPSRNAVPPRSSASRSRSWPKRRIEETLDDEDDRREAEGDYALSREPSAETPRLHLDMARYLERKTFVPFSDVAGLQVPPS</sequence>
<protein>
    <submittedName>
        <fullName evidence="4">Putative dual specificity protein phosphatase 3</fullName>
    </submittedName>
</protein>
<name>F0XGV5_GROCL</name>
<dbReference type="GeneID" id="25976067"/>
<dbReference type="STRING" id="655863.F0XGV5"/>
<dbReference type="InterPro" id="IPR020422">
    <property type="entry name" value="TYR_PHOSPHATASE_DUAL_dom"/>
</dbReference>
<dbReference type="GO" id="GO:0005654">
    <property type="term" value="C:nucleoplasm"/>
    <property type="evidence" value="ECO:0007669"/>
    <property type="project" value="TreeGrafter"/>
</dbReference>
<feature type="domain" description="Tyrosine specific protein phosphatases" evidence="3">
    <location>
        <begin position="248"/>
        <end position="306"/>
    </location>
</feature>
<dbReference type="GO" id="GO:0062026">
    <property type="term" value="P:negative regulation of SCF-dependent proteasomal ubiquitin-dependent catabolic process"/>
    <property type="evidence" value="ECO:0007669"/>
    <property type="project" value="TreeGrafter"/>
</dbReference>
<dbReference type="eggNOG" id="ENOG502SR71">
    <property type="taxonomic scope" value="Eukaryota"/>
</dbReference>
<dbReference type="PANTHER" id="PTHR46588:SF1">
    <property type="entry name" value="SERINE_THREONINE_TYROSINE-INTERACTING PROTEIN"/>
    <property type="match status" value="1"/>
</dbReference>
<organism evidence="5">
    <name type="scientific">Grosmannia clavigera (strain kw1407 / UAMH 11150)</name>
    <name type="common">Blue stain fungus</name>
    <name type="synonym">Graphiocladiella clavigera</name>
    <dbReference type="NCBI Taxonomy" id="655863"/>
    <lineage>
        <taxon>Eukaryota</taxon>
        <taxon>Fungi</taxon>
        <taxon>Dikarya</taxon>
        <taxon>Ascomycota</taxon>
        <taxon>Pezizomycotina</taxon>
        <taxon>Sordariomycetes</taxon>
        <taxon>Sordariomycetidae</taxon>
        <taxon>Ophiostomatales</taxon>
        <taxon>Ophiostomataceae</taxon>
        <taxon>Leptographium</taxon>
    </lineage>
</organism>
<dbReference type="AlphaFoldDB" id="F0XGV5"/>
<evidence type="ECO:0000313" key="5">
    <source>
        <dbReference type="Proteomes" id="UP000007796"/>
    </source>
</evidence>
<dbReference type="GO" id="GO:1990444">
    <property type="term" value="F:F-box domain binding"/>
    <property type="evidence" value="ECO:0007669"/>
    <property type="project" value="TreeGrafter"/>
</dbReference>
<dbReference type="SMART" id="SM00195">
    <property type="entry name" value="DSPc"/>
    <property type="match status" value="1"/>
</dbReference>
<dbReference type="CDD" id="cd14498">
    <property type="entry name" value="DSP"/>
    <property type="match status" value="1"/>
</dbReference>
<comment type="similarity">
    <text evidence="1">Belongs to the protein-tyrosine phosphatase family. Non-receptor class subfamily.</text>
</comment>
<evidence type="ECO:0000256" key="1">
    <source>
        <dbReference type="ARBA" id="ARBA00009649"/>
    </source>
</evidence>
<feature type="compositionally biased region" description="Low complexity" evidence="2">
    <location>
        <begin position="369"/>
        <end position="384"/>
    </location>
</feature>
<dbReference type="Pfam" id="PF00782">
    <property type="entry name" value="DSPc"/>
    <property type="match status" value="1"/>
</dbReference>
<gene>
    <name evidence="4" type="ORF">CMQ_3013</name>
</gene>
<dbReference type="PROSITE" id="PS50056">
    <property type="entry name" value="TYR_PHOSPHATASE_2"/>
    <property type="match status" value="1"/>
</dbReference>
<dbReference type="RefSeq" id="XP_014172566.1">
    <property type="nucleotide sequence ID" value="XM_014317091.1"/>
</dbReference>
<dbReference type="OrthoDB" id="10252009at2759"/>
<dbReference type="InterPro" id="IPR052449">
    <property type="entry name" value="STYX-Interacting_Phosphatase"/>
</dbReference>
<dbReference type="GO" id="GO:0005737">
    <property type="term" value="C:cytoplasm"/>
    <property type="evidence" value="ECO:0007669"/>
    <property type="project" value="TreeGrafter"/>
</dbReference>
<accession>F0XGV5</accession>
<proteinExistence type="inferred from homology"/>
<dbReference type="PANTHER" id="PTHR46588">
    <property type="entry name" value="SERINE/THREONINE/TYROSINE-INTERACTING PROTEIN"/>
    <property type="match status" value="1"/>
</dbReference>
<dbReference type="InParanoid" id="F0XGV5"/>
<dbReference type="InterPro" id="IPR000340">
    <property type="entry name" value="Dual-sp_phosphatase_cat-dom"/>
</dbReference>
<dbReference type="GO" id="GO:0070372">
    <property type="term" value="P:regulation of ERK1 and ERK2 cascade"/>
    <property type="evidence" value="ECO:0007669"/>
    <property type="project" value="TreeGrafter"/>
</dbReference>
<dbReference type="InterPro" id="IPR029021">
    <property type="entry name" value="Prot-tyrosine_phosphatase-like"/>
</dbReference>
<feature type="region of interest" description="Disordered" evidence="2">
    <location>
        <begin position="343"/>
        <end position="417"/>
    </location>
</feature>
<evidence type="ECO:0000313" key="4">
    <source>
        <dbReference type="EMBL" id="EFX03084.1"/>
    </source>
</evidence>
<dbReference type="SUPFAM" id="SSF52799">
    <property type="entry name" value="(Phosphotyrosine protein) phosphatases II"/>
    <property type="match status" value="1"/>
</dbReference>
<dbReference type="HOGENOM" id="CLU_049471_1_0_1"/>
<dbReference type="Gene3D" id="3.90.190.10">
    <property type="entry name" value="Protein tyrosine phosphatase superfamily"/>
    <property type="match status" value="1"/>
</dbReference>
<evidence type="ECO:0000259" key="3">
    <source>
        <dbReference type="PROSITE" id="PS50056"/>
    </source>
</evidence>
<dbReference type="EMBL" id="GL629769">
    <property type="protein sequence ID" value="EFX03084.1"/>
    <property type="molecule type" value="Genomic_DNA"/>
</dbReference>
<dbReference type="InterPro" id="IPR000387">
    <property type="entry name" value="Tyr_Pase_dom"/>
</dbReference>
<dbReference type="GO" id="GO:0140096">
    <property type="term" value="F:catalytic activity, acting on a protein"/>
    <property type="evidence" value="ECO:0007669"/>
    <property type="project" value="UniProtKB-ARBA"/>
</dbReference>